<dbReference type="AlphaFoldDB" id="A0A5B8UAK4"/>
<proteinExistence type="predicted"/>
<dbReference type="InterPro" id="IPR025874">
    <property type="entry name" value="DZR"/>
</dbReference>
<organism evidence="4 5">
    <name type="scientific">Baekduia soli</name>
    <dbReference type="NCBI Taxonomy" id="496014"/>
    <lineage>
        <taxon>Bacteria</taxon>
        <taxon>Bacillati</taxon>
        <taxon>Actinomycetota</taxon>
        <taxon>Thermoleophilia</taxon>
        <taxon>Solirubrobacterales</taxon>
        <taxon>Baekduiaceae</taxon>
        <taxon>Baekduia</taxon>
    </lineage>
</organism>
<keyword evidence="2" id="KW-0472">Membrane</keyword>
<evidence type="ECO:0000256" key="2">
    <source>
        <dbReference type="SAM" id="Phobius"/>
    </source>
</evidence>
<evidence type="ECO:0000259" key="3">
    <source>
        <dbReference type="Pfam" id="PF12773"/>
    </source>
</evidence>
<accession>A0A5B8UAK4</accession>
<feature type="domain" description="DZANK-type" evidence="3">
    <location>
        <begin position="101"/>
        <end position="143"/>
    </location>
</feature>
<protein>
    <submittedName>
        <fullName evidence="4">Zinc ribbon domain-containing protein</fullName>
    </submittedName>
</protein>
<name>A0A5B8UAK4_9ACTN</name>
<dbReference type="OrthoDB" id="5240364at2"/>
<keyword evidence="2" id="KW-0812">Transmembrane</keyword>
<reference evidence="4 5" key="1">
    <citation type="journal article" date="2018" name="J. Microbiol.">
        <title>Baekduia soli gen. nov., sp. nov., a novel bacterium isolated from the soil of Baekdu Mountain and proposal of a novel family name, Baekduiaceae fam. nov.</title>
        <authorList>
            <person name="An D.S."/>
            <person name="Siddiqi M.Z."/>
            <person name="Kim K.H."/>
            <person name="Yu H.S."/>
            <person name="Im W.T."/>
        </authorList>
    </citation>
    <scope>NUCLEOTIDE SEQUENCE [LARGE SCALE GENOMIC DNA]</scope>
    <source>
        <strain evidence="4 5">BR7-21</strain>
    </source>
</reference>
<dbReference type="Proteomes" id="UP000321805">
    <property type="component" value="Chromosome"/>
</dbReference>
<dbReference type="RefSeq" id="WP_146922057.1">
    <property type="nucleotide sequence ID" value="NZ_CP042430.1"/>
</dbReference>
<evidence type="ECO:0000256" key="1">
    <source>
        <dbReference type="SAM" id="MobiDB-lite"/>
    </source>
</evidence>
<keyword evidence="5" id="KW-1185">Reference proteome</keyword>
<evidence type="ECO:0000313" key="4">
    <source>
        <dbReference type="EMBL" id="QEC49692.1"/>
    </source>
</evidence>
<dbReference type="KEGG" id="bsol:FSW04_20330"/>
<feature type="region of interest" description="Disordered" evidence="1">
    <location>
        <begin position="152"/>
        <end position="176"/>
    </location>
</feature>
<sequence length="176" mass="19652">MSVEAVFGINSSGLNTAVKLLVLFLIVIYVALIYYTYADARRRIDDPLLIGCAVVASLLPFVGTIVYMIVRPPEYLDDVRERELEMQAAEARLHNLGFFLCPHCDGEVKEDFLRCPHCLRKLKDACTTCARPLDPAWKICPFCESEIPGVTPQPRRRRRRGAGDLAEPTAVSEPGS</sequence>
<keyword evidence="2" id="KW-1133">Transmembrane helix</keyword>
<feature type="transmembrane region" description="Helical" evidence="2">
    <location>
        <begin position="20"/>
        <end position="37"/>
    </location>
</feature>
<dbReference type="EMBL" id="CP042430">
    <property type="protein sequence ID" value="QEC49692.1"/>
    <property type="molecule type" value="Genomic_DNA"/>
</dbReference>
<gene>
    <name evidence="4" type="ORF">FSW04_20330</name>
</gene>
<feature type="transmembrane region" description="Helical" evidence="2">
    <location>
        <begin position="49"/>
        <end position="70"/>
    </location>
</feature>
<dbReference type="Pfam" id="PF12773">
    <property type="entry name" value="DZR"/>
    <property type="match status" value="1"/>
</dbReference>
<evidence type="ECO:0000313" key="5">
    <source>
        <dbReference type="Proteomes" id="UP000321805"/>
    </source>
</evidence>